<keyword evidence="1 3" id="KW-0727">SH2 domain</keyword>
<evidence type="ECO:0000259" key="5">
    <source>
        <dbReference type="PROSITE" id="PS50001"/>
    </source>
</evidence>
<dbReference type="Pfam" id="PF00617">
    <property type="entry name" value="RasGEF"/>
    <property type="match status" value="1"/>
</dbReference>
<dbReference type="SUPFAM" id="SSF55550">
    <property type="entry name" value="SH2 domain"/>
    <property type="match status" value="1"/>
</dbReference>
<dbReference type="Ensembl" id="ENSLOCT00000008821.1">
    <property type="protein sequence ID" value="ENSLOCP00000008810.1"/>
    <property type="gene ID" value="ENSLOCG00000007275.1"/>
</dbReference>
<dbReference type="CDD" id="cd09487">
    <property type="entry name" value="SAM_superfamily"/>
    <property type="match status" value="1"/>
</dbReference>
<dbReference type="STRING" id="7918.ENSLOCP00000008810"/>
<evidence type="ECO:0000313" key="8">
    <source>
        <dbReference type="Ensembl" id="ENSLOCP00000008810.1"/>
    </source>
</evidence>
<feature type="compositionally biased region" description="Polar residues" evidence="4">
    <location>
        <begin position="329"/>
        <end position="339"/>
    </location>
</feature>
<dbReference type="PANTHER" id="PTHR14247">
    <property type="entry name" value="BREAST CANCER ANTI-ESTROGEN RESISTANCE PROTEIN 3 HOMOLOG-LIKE PROTEIN"/>
    <property type="match status" value="1"/>
</dbReference>
<evidence type="ECO:0000259" key="6">
    <source>
        <dbReference type="PROSITE" id="PS50009"/>
    </source>
</evidence>
<evidence type="ECO:0000313" key="9">
    <source>
        <dbReference type="Proteomes" id="UP000018468"/>
    </source>
</evidence>
<feature type="region of interest" description="Disordered" evidence="4">
    <location>
        <begin position="401"/>
        <end position="473"/>
    </location>
</feature>
<dbReference type="eggNOG" id="ENOG502QPX3">
    <property type="taxonomic scope" value="Eukaryota"/>
</dbReference>
<dbReference type="Gene3D" id="1.10.840.10">
    <property type="entry name" value="Ras guanine-nucleotide exchange factors catalytic domain"/>
    <property type="match status" value="1"/>
</dbReference>
<dbReference type="PANTHER" id="PTHR14247:SF11">
    <property type="entry name" value="SH2 DOMAIN-CONTAINING PROTEIN 3A"/>
    <property type="match status" value="1"/>
</dbReference>
<dbReference type="EMBL" id="AHAT01007696">
    <property type="status" value="NOT_ANNOTATED_CDS"/>
    <property type="molecule type" value="Genomic_DNA"/>
</dbReference>
<dbReference type="OMA" id="SHEHAKI"/>
<dbReference type="CDD" id="cd10337">
    <property type="entry name" value="SH2_BCAR3"/>
    <property type="match status" value="1"/>
</dbReference>
<dbReference type="EMBL" id="AHAT01007695">
    <property type="status" value="NOT_ANNOTATED_CDS"/>
    <property type="molecule type" value="Genomic_DNA"/>
</dbReference>
<feature type="domain" description="Ras-GEF" evidence="6">
    <location>
        <begin position="611"/>
        <end position="872"/>
    </location>
</feature>
<dbReference type="PROSITE" id="PS50009">
    <property type="entry name" value="RASGEF_CAT"/>
    <property type="match status" value="1"/>
</dbReference>
<dbReference type="InterPro" id="IPR000980">
    <property type="entry name" value="SH2"/>
</dbReference>
<evidence type="ECO:0000256" key="2">
    <source>
        <dbReference type="PROSITE-ProRule" id="PRU00168"/>
    </source>
</evidence>
<dbReference type="FunFam" id="1.10.840.10:FF:000007">
    <property type="entry name" value="SH2 domain containing 3C (Predicted)"/>
    <property type="match status" value="1"/>
</dbReference>
<feature type="compositionally biased region" description="Polar residues" evidence="4">
    <location>
        <begin position="401"/>
        <end position="421"/>
    </location>
</feature>
<dbReference type="Proteomes" id="UP000018468">
    <property type="component" value="Linkage group LG6"/>
</dbReference>
<dbReference type="FunFam" id="1.10.150.50:FF:000153">
    <property type="entry name" value="Uncharacterized protein"/>
    <property type="match status" value="1"/>
</dbReference>
<name>W5MKA1_LEPOC</name>
<sequence length="879" mass="97931">MNNRSISWWLGEIGLPQYTKILERGYYGLEGLMYVTDADLKEAGIESQEDRATILDHLRLHQDRLNLTSESLPSSPGRVTRKHSLGSSMDLIRSSSRLSSQSLSLFRQSFLPRLRRRDKTAFSSCSQLATLDEVFSPPLPGPHSKRDPPETTITTIVEAMQWTAARQLLYRNLKGVDQLLQGLMEVFGGKGGMDTAKEALKKELEEELKLSTEDLRSHAWYHGQVHREVAGTLVERDGDFLIRDSQSSSGDYVLTCRWKDQPMHFKIIRVVLRPKKGYSRELFQFEQDQFDNVPALVRFHVGSRKPISDASGAIISHPVNRTVPLRLTSEPQGRSTPQTGGEKKQTCQGPSSNSVKRLSLNSSQMEASLHNGSLLSLEKNREKSGSHPASLECLGRRPSLQSALSDSNLRSGVPQSSQSNGTDRDGPPVSPVFRTGSEPLLNPPGGCHATLQPEGGTALRGSDGQLHSRAPPKPLRISVIFPNTLTPQSSAPANDPSSYYGELVPRAPPPSSSRCHVDRLRAEEKWQSRARITETSFGFLDSGGSSLFVEDHGMIAEEEDLEGEPHFVRPEIETTSCFRLDRFQSLLLPENNRPLDPGVIKRLKELFTKNDAKTTAMHILHVDCKVARITGVTDEQKRLMGVGSGLELITLPHGRQLRLDLMERHHLIALGIAIDILGCTGTVSQRADVLHKVIQLANELRHSAGDLFAFSAVMKALELPQVTRLEMTWRDLRRNHTESAIAFEKNLKPFLKALNEGQDETSPCHTALPHVLPLLKLMEGVDLGEHTERGCELLLRTLEVARSFSIKAEAYQAQAQTLLSGWEPIPELLEAFHTEFALRLLWGQKGAELEQKERYEKFNKILSVLSDKLEPVESSSTQL</sequence>
<accession>W5MKA1</accession>
<organism evidence="8 9">
    <name type="scientific">Lepisosteus oculatus</name>
    <name type="common">Spotted gar</name>
    <dbReference type="NCBI Taxonomy" id="7918"/>
    <lineage>
        <taxon>Eukaryota</taxon>
        <taxon>Metazoa</taxon>
        <taxon>Chordata</taxon>
        <taxon>Craniata</taxon>
        <taxon>Vertebrata</taxon>
        <taxon>Euteleostomi</taxon>
        <taxon>Actinopterygii</taxon>
        <taxon>Neopterygii</taxon>
        <taxon>Holostei</taxon>
        <taxon>Semionotiformes</taxon>
        <taxon>Lepisosteidae</taxon>
        <taxon>Lepisosteus</taxon>
    </lineage>
</organism>
<reference evidence="8" key="3">
    <citation type="submission" date="2025-09" db="UniProtKB">
        <authorList>
            <consortium name="Ensembl"/>
        </authorList>
    </citation>
    <scope>IDENTIFICATION</scope>
</reference>
<dbReference type="SMART" id="SM00147">
    <property type="entry name" value="RasGEF"/>
    <property type="match status" value="1"/>
</dbReference>
<dbReference type="SUPFAM" id="SSF47769">
    <property type="entry name" value="SAM/Pointed domain"/>
    <property type="match status" value="1"/>
</dbReference>
<dbReference type="Pfam" id="PF00017">
    <property type="entry name" value="SH2"/>
    <property type="match status" value="1"/>
</dbReference>
<dbReference type="PRINTS" id="PR00401">
    <property type="entry name" value="SH2DOMAIN"/>
</dbReference>
<evidence type="ECO:0000259" key="7">
    <source>
        <dbReference type="PROSITE" id="PS50105"/>
    </source>
</evidence>
<dbReference type="GeneTree" id="ENSGT00940000154130"/>
<reference evidence="9" key="1">
    <citation type="submission" date="2011-12" db="EMBL/GenBank/DDBJ databases">
        <title>The Draft Genome of Lepisosteus oculatus.</title>
        <authorList>
            <consortium name="The Broad Institute Genome Assembly &amp; Analysis Group"/>
            <consortium name="Computational R&amp;D Group"/>
            <consortium name="and Sequencing Platform"/>
            <person name="Di Palma F."/>
            <person name="Alfoldi J."/>
            <person name="Johnson J."/>
            <person name="Berlin A."/>
            <person name="Gnerre S."/>
            <person name="Jaffe D."/>
            <person name="MacCallum I."/>
            <person name="Young S."/>
            <person name="Walker B.J."/>
            <person name="Lander E.S."/>
            <person name="Lindblad-Toh K."/>
        </authorList>
    </citation>
    <scope>NUCLEOTIDE SEQUENCE [LARGE SCALE GENOMIC DNA]</scope>
</reference>
<dbReference type="InParanoid" id="W5MKA1"/>
<dbReference type="SMART" id="SM00252">
    <property type="entry name" value="SH2"/>
    <property type="match status" value="1"/>
</dbReference>
<keyword evidence="2" id="KW-0344">Guanine-nucleotide releasing factor</keyword>
<dbReference type="SUPFAM" id="SSF48366">
    <property type="entry name" value="Ras GEF"/>
    <property type="match status" value="1"/>
</dbReference>
<dbReference type="PROSITE" id="PS50001">
    <property type="entry name" value="SH2"/>
    <property type="match status" value="1"/>
</dbReference>
<evidence type="ECO:0000256" key="1">
    <source>
        <dbReference type="ARBA" id="ARBA00022999"/>
    </source>
</evidence>
<dbReference type="InterPro" id="IPR023578">
    <property type="entry name" value="Ras_GEF_dom_sf"/>
</dbReference>
<dbReference type="InterPro" id="IPR051853">
    <property type="entry name" value="SH2-Ras-GEF_adapter"/>
</dbReference>
<dbReference type="InterPro" id="IPR036964">
    <property type="entry name" value="RASGEF_cat_dom_sf"/>
</dbReference>
<feature type="compositionally biased region" description="Polar residues" evidence="4">
    <location>
        <begin position="346"/>
        <end position="358"/>
    </location>
</feature>
<dbReference type="Gene3D" id="1.10.150.50">
    <property type="entry name" value="Transcription Factor, Ets-1"/>
    <property type="match status" value="1"/>
</dbReference>
<evidence type="ECO:0000256" key="3">
    <source>
        <dbReference type="PROSITE-ProRule" id="PRU00191"/>
    </source>
</evidence>
<dbReference type="Pfam" id="PF07647">
    <property type="entry name" value="SAM_2"/>
    <property type="match status" value="1"/>
</dbReference>
<protein>
    <submittedName>
        <fullName evidence="8">SH2 domain containing 3A</fullName>
    </submittedName>
</protein>
<proteinExistence type="predicted"/>
<feature type="region of interest" description="Disordered" evidence="4">
    <location>
        <begin position="310"/>
        <end position="358"/>
    </location>
</feature>
<dbReference type="AlphaFoldDB" id="W5MKA1"/>
<keyword evidence="9" id="KW-1185">Reference proteome</keyword>
<dbReference type="Bgee" id="ENSLOCG00000007275">
    <property type="expression patterns" value="Expressed in zone of skin and 12 other cell types or tissues"/>
</dbReference>
<feature type="domain" description="SAM" evidence="7">
    <location>
        <begin position="1"/>
        <end position="64"/>
    </location>
</feature>
<dbReference type="InterPro" id="IPR001895">
    <property type="entry name" value="RASGEF_cat_dom"/>
</dbReference>
<dbReference type="GO" id="GO:0007264">
    <property type="term" value="P:small GTPase-mediated signal transduction"/>
    <property type="evidence" value="ECO:0007669"/>
    <property type="project" value="InterPro"/>
</dbReference>
<evidence type="ECO:0000256" key="4">
    <source>
        <dbReference type="SAM" id="MobiDB-lite"/>
    </source>
</evidence>
<feature type="domain" description="SH2" evidence="5">
    <location>
        <begin position="220"/>
        <end position="319"/>
    </location>
</feature>
<dbReference type="InterPro" id="IPR044102">
    <property type="entry name" value="SH2_SHEP1/BCAR3/NSP1"/>
</dbReference>
<dbReference type="FunFam" id="3.30.505.10:FF:000013">
    <property type="entry name" value="SH2 domain-containing protein 3C isoform X1"/>
    <property type="match status" value="1"/>
</dbReference>
<dbReference type="InterPro" id="IPR013761">
    <property type="entry name" value="SAM/pointed_sf"/>
</dbReference>
<dbReference type="InterPro" id="IPR001660">
    <property type="entry name" value="SAM"/>
</dbReference>
<dbReference type="Gene3D" id="3.30.505.10">
    <property type="entry name" value="SH2 domain"/>
    <property type="match status" value="1"/>
</dbReference>
<dbReference type="InterPro" id="IPR036860">
    <property type="entry name" value="SH2_dom_sf"/>
</dbReference>
<reference evidence="8" key="2">
    <citation type="submission" date="2025-08" db="UniProtKB">
        <authorList>
            <consortium name="Ensembl"/>
        </authorList>
    </citation>
    <scope>IDENTIFICATION</scope>
</reference>
<dbReference type="GO" id="GO:0005085">
    <property type="term" value="F:guanyl-nucleotide exchange factor activity"/>
    <property type="evidence" value="ECO:0007669"/>
    <property type="project" value="UniProtKB-KW"/>
</dbReference>
<dbReference type="GO" id="GO:0001784">
    <property type="term" value="F:phosphotyrosine residue binding"/>
    <property type="evidence" value="ECO:0007669"/>
    <property type="project" value="InterPro"/>
</dbReference>
<dbReference type="PROSITE" id="PS50105">
    <property type="entry name" value="SAM_DOMAIN"/>
    <property type="match status" value="1"/>
</dbReference>